<sequence>MKKVIVIIPALNEEEAIGKVIEKVPRNQVEGVKFEILVIDDGSTDGTVAVAKEYGADYIISHTENWGLGATIRHGLEWAYKEEADIGVMIDSDNEYPADEIDNLIEPILNDKADYILGSRFMKKVRGMTLMRRLGNYTFTLLQSILLGEWVTDGQTGMRAFSREVMRDFRIIHDYNYAQVITLNILRQGYRLGQVPISYSVRETGDSFIKFREYMTQVIPAIWKELTNDPKEDIKIIREEEVLLTSVRVS</sequence>
<dbReference type="PANTHER" id="PTHR48090">
    <property type="entry name" value="UNDECAPRENYL-PHOSPHATE 4-DEOXY-4-FORMAMIDO-L-ARABINOSE TRANSFERASE-RELATED"/>
    <property type="match status" value="1"/>
</dbReference>
<dbReference type="Proteomes" id="UP000190625">
    <property type="component" value="Unassembled WGS sequence"/>
</dbReference>
<gene>
    <name evidence="2" type="ORF">SAMN02745118_02322</name>
</gene>
<protein>
    <submittedName>
        <fullName evidence="2">Glycosyltransferase involved in cell wall bisynthesis</fullName>
    </submittedName>
</protein>
<dbReference type="Pfam" id="PF00535">
    <property type="entry name" value="Glycos_transf_2"/>
    <property type="match status" value="1"/>
</dbReference>
<dbReference type="GO" id="GO:0016740">
    <property type="term" value="F:transferase activity"/>
    <property type="evidence" value="ECO:0007669"/>
    <property type="project" value="UniProtKB-KW"/>
</dbReference>
<feature type="domain" description="Glycosyltransferase 2-like" evidence="1">
    <location>
        <begin position="6"/>
        <end position="168"/>
    </location>
</feature>
<evidence type="ECO:0000313" key="2">
    <source>
        <dbReference type="EMBL" id="SJZ95156.1"/>
    </source>
</evidence>
<dbReference type="InterPro" id="IPR029044">
    <property type="entry name" value="Nucleotide-diphossugar_trans"/>
</dbReference>
<organism evidence="2 3">
    <name type="scientific">Selenihalanaerobacter shriftii</name>
    <dbReference type="NCBI Taxonomy" id="142842"/>
    <lineage>
        <taxon>Bacteria</taxon>
        <taxon>Bacillati</taxon>
        <taxon>Bacillota</taxon>
        <taxon>Clostridia</taxon>
        <taxon>Halanaerobiales</taxon>
        <taxon>Halobacteroidaceae</taxon>
        <taxon>Selenihalanaerobacter</taxon>
    </lineage>
</organism>
<evidence type="ECO:0000313" key="3">
    <source>
        <dbReference type="Proteomes" id="UP000190625"/>
    </source>
</evidence>
<dbReference type="STRING" id="142842.SAMN02745118_02322"/>
<accession>A0A1T4PUX4</accession>
<dbReference type="InterPro" id="IPR050256">
    <property type="entry name" value="Glycosyltransferase_2"/>
</dbReference>
<dbReference type="EMBL" id="FUWM01000021">
    <property type="protein sequence ID" value="SJZ95156.1"/>
    <property type="molecule type" value="Genomic_DNA"/>
</dbReference>
<dbReference type="RefSeq" id="WP_078810755.1">
    <property type="nucleotide sequence ID" value="NZ_FUWM01000021.1"/>
</dbReference>
<keyword evidence="3" id="KW-1185">Reference proteome</keyword>
<dbReference type="SUPFAM" id="SSF53448">
    <property type="entry name" value="Nucleotide-diphospho-sugar transferases"/>
    <property type="match status" value="1"/>
</dbReference>
<dbReference type="Gene3D" id="3.90.550.10">
    <property type="entry name" value="Spore Coat Polysaccharide Biosynthesis Protein SpsA, Chain A"/>
    <property type="match status" value="1"/>
</dbReference>
<dbReference type="AlphaFoldDB" id="A0A1T4PUX4"/>
<dbReference type="PANTHER" id="PTHR48090:SF7">
    <property type="entry name" value="RFBJ PROTEIN"/>
    <property type="match status" value="1"/>
</dbReference>
<evidence type="ECO:0000259" key="1">
    <source>
        <dbReference type="Pfam" id="PF00535"/>
    </source>
</evidence>
<name>A0A1T4PUX4_9FIRM</name>
<dbReference type="InterPro" id="IPR001173">
    <property type="entry name" value="Glyco_trans_2-like"/>
</dbReference>
<keyword evidence="2" id="KW-0808">Transferase</keyword>
<proteinExistence type="predicted"/>
<dbReference type="OrthoDB" id="9810303at2"/>
<dbReference type="CDD" id="cd04179">
    <property type="entry name" value="DPM_DPG-synthase_like"/>
    <property type="match status" value="1"/>
</dbReference>
<reference evidence="3" key="1">
    <citation type="submission" date="2017-02" db="EMBL/GenBank/DDBJ databases">
        <authorList>
            <person name="Varghese N."/>
            <person name="Submissions S."/>
        </authorList>
    </citation>
    <scope>NUCLEOTIDE SEQUENCE [LARGE SCALE GENOMIC DNA]</scope>
    <source>
        <strain evidence="3">ATCC BAA-73</strain>
    </source>
</reference>